<comment type="caution">
    <text evidence="2">The sequence shown here is derived from an EMBL/GenBank/DDBJ whole genome shotgun (WGS) entry which is preliminary data.</text>
</comment>
<evidence type="ECO:0000313" key="3">
    <source>
        <dbReference type="Proteomes" id="UP001470230"/>
    </source>
</evidence>
<dbReference type="EMBL" id="JAPFFF010000041">
    <property type="protein sequence ID" value="KAK8841445.1"/>
    <property type="molecule type" value="Genomic_DNA"/>
</dbReference>
<reference evidence="2 3" key="1">
    <citation type="submission" date="2024-04" db="EMBL/GenBank/DDBJ databases">
        <title>Tritrichomonas musculus Genome.</title>
        <authorList>
            <person name="Alves-Ferreira E."/>
            <person name="Grigg M."/>
            <person name="Lorenzi H."/>
            <person name="Galac M."/>
        </authorList>
    </citation>
    <scope>NUCLEOTIDE SEQUENCE [LARGE SCALE GENOMIC DNA]</scope>
    <source>
        <strain evidence="2 3">EAF2021</strain>
    </source>
</reference>
<accession>A0ABR2H7T3</accession>
<sequence>MPPKQGPPTPRDKQPASTTSAKQKSTAQSQEQAQAPSSAMDFEYTQRLLSLFTSFYDEPSIEEISSIKDIELDPLDEPITQPRAIPFYSAVWDLRLRKVVDAKLASDQLASDALSEQVLQLRESLANETPDLNDVFVPKNIERPEIPTYLKYMEEDEKKLNDFSHQRAKPSNLNFQQNSRIFTEKLRRQKASSKERAKRRFIKARQVEKGHNEFVNTLYKSQFSGETNRNSMAKGKYRAIQEQKEKQLREGVQTMNVIRSKSPSRKPPQ</sequence>
<organism evidence="2 3">
    <name type="scientific">Tritrichomonas musculus</name>
    <dbReference type="NCBI Taxonomy" id="1915356"/>
    <lineage>
        <taxon>Eukaryota</taxon>
        <taxon>Metamonada</taxon>
        <taxon>Parabasalia</taxon>
        <taxon>Tritrichomonadida</taxon>
        <taxon>Tritrichomonadidae</taxon>
        <taxon>Tritrichomonas</taxon>
    </lineage>
</organism>
<feature type="region of interest" description="Disordered" evidence="1">
    <location>
        <begin position="1"/>
        <end position="39"/>
    </location>
</feature>
<proteinExistence type="predicted"/>
<dbReference type="Proteomes" id="UP001470230">
    <property type="component" value="Unassembled WGS sequence"/>
</dbReference>
<evidence type="ECO:0000256" key="1">
    <source>
        <dbReference type="SAM" id="MobiDB-lite"/>
    </source>
</evidence>
<name>A0ABR2H7T3_9EUKA</name>
<feature type="region of interest" description="Disordered" evidence="1">
    <location>
        <begin position="244"/>
        <end position="269"/>
    </location>
</feature>
<keyword evidence="3" id="KW-1185">Reference proteome</keyword>
<protein>
    <submittedName>
        <fullName evidence="2">Uncharacterized protein</fullName>
    </submittedName>
</protein>
<feature type="compositionally biased region" description="Low complexity" evidence="1">
    <location>
        <begin position="15"/>
        <end position="39"/>
    </location>
</feature>
<gene>
    <name evidence="2" type="ORF">M9Y10_027063</name>
</gene>
<evidence type="ECO:0000313" key="2">
    <source>
        <dbReference type="EMBL" id="KAK8841445.1"/>
    </source>
</evidence>